<sequence length="701" mass="78632">YLFYNLKVLRCQYKGGRRNILEGLLTTSTIADLQEKIWLMTDVPPHAQRILSGFPPKQLMWKNKDDVISSVDVRSGDRLIIEEDKNAPKPLLDGYKKSLSSAALGKMSRKVVPADNSCLFASVSYVMLGVTSFASELRQLIAKCVSSDPQLYNSVFLGQENTEYCKWILDEDHWGGAIELSILSKHYQTEIAVADTESGRVDRYGEGCGYRDCVYLVYDGIHYDPVAVPSSNNSAEPLQTVFPVTDDMRLAEALEIAAEAKKKRQFTNLSKFSLRCLVCNTPLTGQQAAQKHAASTGHTNFGETCHQIHSLLALFNKYLLQRKTNVCKPTSCVLLARVTRSKQKGASHQSFRNKQKRAAVINRRYIWPATYEKGEVTKVVIPYTVKTGGWFSGLGDEDKKTIREAADVIAKHTCIRFVERTDQADYIEFYEDAKNFCQSHIGKKGGKQLLSLGSGCKNRGHVTHEIMHALGFFHEHTRPDREKFVKILWDNILPEQIQQFAIRTRGEVTSLGQPYDFQSIMHYSNKEFSRNGGDTIQAIADPSMSLGNINSLSALDVMQINLLYKCPEALTQAGNYIVTIYTGNKYLAGTDSRVFVELFGQTGNTGEVEMAGSKSAFERSSTDAFNVISPNLGQVTKLNIRRDNAGYAAGWYLNKVRVQNIKRQLDATFLCSCWIESFHTKTLFPDDSVFNVYSKKSRGAI</sequence>
<comment type="caution">
    <text evidence="9">Lacks conserved residue(s) required for the propagation of feature annotation.</text>
</comment>
<evidence type="ECO:0000259" key="13">
    <source>
        <dbReference type="PROSITE" id="PS50095"/>
    </source>
</evidence>
<dbReference type="PROSITE" id="PS51864">
    <property type="entry name" value="ASTACIN"/>
    <property type="match status" value="1"/>
</dbReference>
<dbReference type="SUPFAM" id="SSF54001">
    <property type="entry name" value="Cysteine proteinases"/>
    <property type="match status" value="1"/>
</dbReference>
<reference evidence="16 17" key="1">
    <citation type="submission" date="2022-05" db="EMBL/GenBank/DDBJ databases">
        <authorList>
            <consortium name="Genoscope - CEA"/>
            <person name="William W."/>
        </authorList>
    </citation>
    <scope>NUCLEOTIDE SEQUENCE [LARGE SCALE GENOMIC DNA]</scope>
</reference>
<dbReference type="CDD" id="cd17059">
    <property type="entry name" value="Ubl_OTU1"/>
    <property type="match status" value="1"/>
</dbReference>
<name>A0ABN8SD24_9CNID</name>
<dbReference type="Pfam" id="PF21403">
    <property type="entry name" value="OTU1_UBXL"/>
    <property type="match status" value="1"/>
</dbReference>
<dbReference type="InterPro" id="IPR001506">
    <property type="entry name" value="Peptidase_M12A"/>
</dbReference>
<feature type="binding site" evidence="10">
    <location>
        <position position="464"/>
    </location>
    <ligand>
        <name>Zn(2+)</name>
        <dbReference type="ChEBI" id="CHEBI:29105"/>
        <note>catalytic</note>
    </ligand>
</feature>
<comment type="subcellular location">
    <subcellularLocation>
        <location evidence="12">Cytoplasm</location>
    </subcellularLocation>
</comment>
<dbReference type="Gene3D" id="3.40.390.10">
    <property type="entry name" value="Collagenase (Catalytic Domain)"/>
    <property type="match status" value="1"/>
</dbReference>
<comment type="catalytic activity">
    <reaction evidence="1 12">
        <text>Thiol-dependent hydrolysis of ester, thioester, amide, peptide and isopeptide bonds formed by the C-terminal Gly of ubiquitin (a 76-residue protein attached to proteins as an intracellular targeting signal).</text>
        <dbReference type="EC" id="3.4.19.12"/>
    </reaction>
</comment>
<comment type="caution">
    <text evidence="16">The sequence shown here is derived from an EMBL/GenBank/DDBJ whole genome shotgun (WGS) entry which is preliminary data.</text>
</comment>
<keyword evidence="8 10" id="KW-0862">Zinc</keyword>
<dbReference type="EC" id="3.4.24.-" evidence="11"/>
<dbReference type="InterPro" id="IPR029071">
    <property type="entry name" value="Ubiquitin-like_domsf"/>
</dbReference>
<dbReference type="Pfam" id="PF24560">
    <property type="entry name" value="zf-C2H2_OTU1_C"/>
    <property type="match status" value="1"/>
</dbReference>
<keyword evidence="10 11" id="KW-0482">Metalloprotease</keyword>
<dbReference type="Gene3D" id="2.60.60.20">
    <property type="entry name" value="PLAT/LH2 domain"/>
    <property type="match status" value="1"/>
</dbReference>
<keyword evidence="12" id="KW-0963">Cytoplasm</keyword>
<evidence type="ECO:0000259" key="14">
    <source>
        <dbReference type="PROSITE" id="PS50802"/>
    </source>
</evidence>
<dbReference type="Proteomes" id="UP001159427">
    <property type="component" value="Unassembled WGS sequence"/>
</dbReference>
<keyword evidence="5 12" id="KW-0833">Ubl conjugation pathway</keyword>
<dbReference type="CDD" id="cd04280">
    <property type="entry name" value="ZnMc_astacin_like"/>
    <property type="match status" value="1"/>
</dbReference>
<dbReference type="InterPro" id="IPR003323">
    <property type="entry name" value="OTU_dom"/>
</dbReference>
<dbReference type="SMART" id="SM00308">
    <property type="entry name" value="LH2"/>
    <property type="match status" value="1"/>
</dbReference>
<dbReference type="SMART" id="SM00235">
    <property type="entry name" value="ZnMc"/>
    <property type="match status" value="1"/>
</dbReference>
<dbReference type="SUPFAM" id="SSF54236">
    <property type="entry name" value="Ubiquitin-like"/>
    <property type="match status" value="1"/>
</dbReference>
<dbReference type="PRINTS" id="PR00480">
    <property type="entry name" value="ASTACIN"/>
</dbReference>
<dbReference type="Gene3D" id="3.10.20.90">
    <property type="entry name" value="Phosphatidylinositol 3-kinase Catalytic Subunit, Chain A, domain 1"/>
    <property type="match status" value="1"/>
</dbReference>
<feature type="active site" evidence="10">
    <location>
        <position position="465"/>
    </location>
</feature>
<evidence type="ECO:0000256" key="6">
    <source>
        <dbReference type="ARBA" id="ARBA00022801"/>
    </source>
</evidence>
<comment type="cofactor">
    <cofactor evidence="10 11">
        <name>Zn(2+)</name>
        <dbReference type="ChEBI" id="CHEBI:29105"/>
    </cofactor>
    <text evidence="10 11">Binds 1 zinc ion per subunit.</text>
</comment>
<feature type="binding site" evidence="10">
    <location>
        <position position="468"/>
    </location>
    <ligand>
        <name>Zn(2+)</name>
        <dbReference type="ChEBI" id="CHEBI:29105"/>
        <note>catalytic</note>
    </ligand>
</feature>
<dbReference type="Pfam" id="PF01477">
    <property type="entry name" value="PLAT"/>
    <property type="match status" value="1"/>
</dbReference>
<evidence type="ECO:0000256" key="1">
    <source>
        <dbReference type="ARBA" id="ARBA00000707"/>
    </source>
</evidence>
<organism evidence="16 17">
    <name type="scientific">Porites evermanni</name>
    <dbReference type="NCBI Taxonomy" id="104178"/>
    <lineage>
        <taxon>Eukaryota</taxon>
        <taxon>Metazoa</taxon>
        <taxon>Cnidaria</taxon>
        <taxon>Anthozoa</taxon>
        <taxon>Hexacorallia</taxon>
        <taxon>Scleractinia</taxon>
        <taxon>Fungiina</taxon>
        <taxon>Poritidae</taxon>
        <taxon>Porites</taxon>
    </lineage>
</organism>
<dbReference type="PROSITE" id="PS50095">
    <property type="entry name" value="PLAT"/>
    <property type="match status" value="1"/>
</dbReference>
<dbReference type="InterPro" id="IPR038765">
    <property type="entry name" value="Papain-like_cys_pep_sf"/>
</dbReference>
<accession>A0ABN8SD24</accession>
<protein>
    <recommendedName>
        <fullName evidence="11 12">Multifunctional fusion protein</fullName>
    </recommendedName>
    <domain>
        <recommendedName>
            <fullName evidence="11">Metalloendopeptidase</fullName>
            <ecNumber evidence="11">3.4.24.-</ecNumber>
        </recommendedName>
    </domain>
    <domain>
        <recommendedName>
            <fullName evidence="12">Ubiquitin thioesterase OTU</fullName>
            <ecNumber evidence="12">3.4.19.12</ecNumber>
        </recommendedName>
    </domain>
</protein>
<feature type="domain" description="OTU" evidence="14">
    <location>
        <begin position="107"/>
        <end position="229"/>
    </location>
</feature>
<evidence type="ECO:0000256" key="3">
    <source>
        <dbReference type="ARBA" id="ARBA00022723"/>
    </source>
</evidence>
<evidence type="ECO:0000313" key="17">
    <source>
        <dbReference type="Proteomes" id="UP001159427"/>
    </source>
</evidence>
<dbReference type="CDD" id="cd22745">
    <property type="entry name" value="OTU_OTU1"/>
    <property type="match status" value="1"/>
</dbReference>
<dbReference type="InterPro" id="IPR036392">
    <property type="entry name" value="PLAT/LH2_dom_sf"/>
</dbReference>
<feature type="domain" description="Peptidase M12A" evidence="15">
    <location>
        <begin position="358"/>
        <end position="567"/>
    </location>
</feature>
<feature type="binding site" evidence="10">
    <location>
        <position position="474"/>
    </location>
    <ligand>
        <name>Zn(2+)</name>
        <dbReference type="ChEBI" id="CHEBI:29105"/>
        <note>catalytic</note>
    </ligand>
</feature>
<dbReference type="EMBL" id="CALNXI010002585">
    <property type="protein sequence ID" value="CAH3189155.1"/>
    <property type="molecule type" value="Genomic_DNA"/>
</dbReference>
<keyword evidence="7 12" id="KW-0788">Thiol protease</keyword>
<evidence type="ECO:0000256" key="12">
    <source>
        <dbReference type="RuleBase" id="RU367104"/>
    </source>
</evidence>
<evidence type="ECO:0000256" key="4">
    <source>
        <dbReference type="ARBA" id="ARBA00022771"/>
    </source>
</evidence>
<feature type="non-terminal residue" evidence="16">
    <location>
        <position position="1"/>
    </location>
</feature>
<evidence type="ECO:0000256" key="9">
    <source>
        <dbReference type="PROSITE-ProRule" id="PRU00152"/>
    </source>
</evidence>
<comment type="function">
    <text evidence="12">Hydrolase that can remove conjugated ubiquitin from proteins and may therefore play an important regulatory role at the level of protein turnover by preventing degradation.</text>
</comment>
<dbReference type="Gene3D" id="3.90.70.80">
    <property type="match status" value="1"/>
</dbReference>
<dbReference type="PANTHER" id="PTHR13312:SF0">
    <property type="entry name" value="UBIQUITIN THIOESTERASE OTU1"/>
    <property type="match status" value="1"/>
</dbReference>
<proteinExistence type="predicted"/>
<dbReference type="InterPro" id="IPR001024">
    <property type="entry name" value="PLAT/LH2_dom"/>
</dbReference>
<dbReference type="InterPro" id="IPR024079">
    <property type="entry name" value="MetalloPept_cat_dom_sf"/>
</dbReference>
<evidence type="ECO:0000313" key="16">
    <source>
        <dbReference type="EMBL" id="CAH3189155.1"/>
    </source>
</evidence>
<evidence type="ECO:0000259" key="15">
    <source>
        <dbReference type="PROSITE" id="PS51864"/>
    </source>
</evidence>
<keyword evidence="2 10" id="KW-0645">Protease</keyword>
<feature type="domain" description="PLAT" evidence="13">
    <location>
        <begin position="574"/>
        <end position="689"/>
    </location>
</feature>
<keyword evidence="3 10" id="KW-0479">Metal-binding</keyword>
<dbReference type="Pfam" id="PF02338">
    <property type="entry name" value="OTU"/>
    <property type="match status" value="1"/>
</dbReference>
<dbReference type="InterPro" id="IPR006026">
    <property type="entry name" value="Peptidase_Metallo"/>
</dbReference>
<evidence type="ECO:0000256" key="10">
    <source>
        <dbReference type="PROSITE-ProRule" id="PRU01211"/>
    </source>
</evidence>
<dbReference type="InterPro" id="IPR057766">
    <property type="entry name" value="Znf-C2H2_OTU1-like_C"/>
</dbReference>
<dbReference type="PANTHER" id="PTHR13312">
    <property type="entry name" value="HIV-INDUCED PROTEIN-7-LIKE PROTEASE"/>
    <property type="match status" value="1"/>
</dbReference>
<evidence type="ECO:0000256" key="11">
    <source>
        <dbReference type="RuleBase" id="RU361183"/>
    </source>
</evidence>
<keyword evidence="17" id="KW-1185">Reference proteome</keyword>
<dbReference type="SUPFAM" id="SSF49723">
    <property type="entry name" value="Lipase/lipooxygenase domain (PLAT/LH2 domain)"/>
    <property type="match status" value="1"/>
</dbReference>
<evidence type="ECO:0000256" key="2">
    <source>
        <dbReference type="ARBA" id="ARBA00022670"/>
    </source>
</evidence>
<keyword evidence="6 10" id="KW-0378">Hydrolase</keyword>
<dbReference type="InterPro" id="IPR034035">
    <property type="entry name" value="Astacin-like_dom"/>
</dbReference>
<evidence type="ECO:0000256" key="5">
    <source>
        <dbReference type="ARBA" id="ARBA00022786"/>
    </source>
</evidence>
<dbReference type="InterPro" id="IPR048857">
    <property type="entry name" value="OTU1_Ubl"/>
</dbReference>
<dbReference type="PROSITE" id="PS50802">
    <property type="entry name" value="OTU"/>
    <property type="match status" value="1"/>
</dbReference>
<evidence type="ECO:0000256" key="7">
    <source>
        <dbReference type="ARBA" id="ARBA00022807"/>
    </source>
</evidence>
<dbReference type="SUPFAM" id="SSF55486">
    <property type="entry name" value="Metalloproteases ('zincins'), catalytic domain"/>
    <property type="match status" value="1"/>
</dbReference>
<evidence type="ECO:0000256" key="8">
    <source>
        <dbReference type="ARBA" id="ARBA00022833"/>
    </source>
</evidence>
<keyword evidence="4" id="KW-0863">Zinc-finger</keyword>
<gene>
    <name evidence="16" type="ORF">PEVE_00019100</name>
</gene>
<dbReference type="EC" id="3.4.19.12" evidence="12"/>
<dbReference type="Pfam" id="PF01400">
    <property type="entry name" value="Astacin"/>
    <property type="match status" value="1"/>
</dbReference>